<dbReference type="InterPro" id="IPR053982">
    <property type="entry name" value="Gp44/GpP-like_C"/>
</dbReference>
<protein>
    <submittedName>
        <fullName evidence="4">Contractile injection system protein, VgrG/Pvc8 family</fullName>
    </submittedName>
</protein>
<dbReference type="EMBL" id="CP117417">
    <property type="protein sequence ID" value="WCT78674.1"/>
    <property type="molecule type" value="Genomic_DNA"/>
</dbReference>
<reference evidence="4 5" key="1">
    <citation type="submission" date="2023-02" db="EMBL/GenBank/DDBJ databases">
        <title>Genome sequence of Novosphingobium humi KACC 19094.</title>
        <authorList>
            <person name="Kim S."/>
            <person name="Heo J."/>
            <person name="Kwon S.-W."/>
        </authorList>
    </citation>
    <scope>NUCLEOTIDE SEQUENCE [LARGE SCALE GENOMIC DNA]</scope>
    <source>
        <strain evidence="4 5">KACC 19094</strain>
    </source>
</reference>
<dbReference type="InterPro" id="IPR049354">
    <property type="entry name" value="GpP-like_N"/>
</dbReference>
<dbReference type="Gene3D" id="2.30.300.10">
    <property type="entry name" value="Baseplate protein-like domain - beta roll fold"/>
    <property type="match status" value="1"/>
</dbReference>
<dbReference type="Gene3D" id="3.30.1920.10">
    <property type="entry name" value="Baseplate protein-like domains - 2 layer sandwich fold"/>
    <property type="match status" value="1"/>
</dbReference>
<dbReference type="Pfam" id="PF21683">
    <property type="entry name" value="GpP-like_1st"/>
    <property type="match status" value="1"/>
</dbReference>
<dbReference type="Gene3D" id="3.55.50.10">
    <property type="entry name" value="Baseplate protein-like domains"/>
    <property type="match status" value="1"/>
</dbReference>
<dbReference type="InterPro" id="IPR026276">
    <property type="entry name" value="Baseplate_GpP"/>
</dbReference>
<organism evidence="4 5">
    <name type="scientific">Novosphingobium humi</name>
    <dbReference type="NCBI Taxonomy" id="2282397"/>
    <lineage>
        <taxon>Bacteria</taxon>
        <taxon>Pseudomonadati</taxon>
        <taxon>Pseudomonadota</taxon>
        <taxon>Alphaproteobacteria</taxon>
        <taxon>Sphingomonadales</taxon>
        <taxon>Sphingomonadaceae</taxon>
        <taxon>Novosphingobium</taxon>
    </lineage>
</organism>
<dbReference type="InterPro" id="IPR023399">
    <property type="entry name" value="Baseplate-like_2-layer_sand"/>
</dbReference>
<feature type="domain" description="Baseplate hub protein gp44/GpP-like C-terminal" evidence="2">
    <location>
        <begin position="265"/>
        <end position="346"/>
    </location>
</feature>
<feature type="domain" description="Baseplate hub protein gp44-like N-terminal" evidence="1">
    <location>
        <begin position="18"/>
        <end position="96"/>
    </location>
</feature>
<evidence type="ECO:0000259" key="3">
    <source>
        <dbReference type="Pfam" id="PF22255"/>
    </source>
</evidence>
<evidence type="ECO:0000259" key="1">
    <source>
        <dbReference type="Pfam" id="PF21683"/>
    </source>
</evidence>
<dbReference type="SUPFAM" id="SSF69279">
    <property type="entry name" value="Phage tail proteins"/>
    <property type="match status" value="2"/>
</dbReference>
<dbReference type="Proteomes" id="UP001218231">
    <property type="component" value="Chromosome"/>
</dbReference>
<keyword evidence="5" id="KW-1185">Reference proteome</keyword>
<dbReference type="InterPro" id="IPR053981">
    <property type="entry name" value="Gp44/GpP-like_2nd"/>
</dbReference>
<evidence type="ECO:0000259" key="2">
    <source>
        <dbReference type="Pfam" id="PF21929"/>
    </source>
</evidence>
<feature type="domain" description="Baseplate hub protein gp44/GpP-like second" evidence="3">
    <location>
        <begin position="99"/>
        <end position="183"/>
    </location>
</feature>
<dbReference type="RefSeq" id="WP_273618984.1">
    <property type="nucleotide sequence ID" value="NZ_CP117417.1"/>
</dbReference>
<gene>
    <name evidence="4" type="ORF">PQ457_06840</name>
</gene>
<proteinExistence type="predicted"/>
<name>A0ABY7U2U0_9SPHN</name>
<dbReference type="Pfam" id="PF22255">
    <property type="entry name" value="Gp44-like_2nd"/>
    <property type="match status" value="1"/>
</dbReference>
<accession>A0ABY7U2U0</accession>
<sequence>MSDIVVIAKPKAALNELILIANGLEFQGWEEIEVTLRAEGFPPSFRVRASVSGTLAVKEGDPCTVRLGSDTVITGYIDFIRDYGDASNHSFEISGRGKTQDLVDCGAEWPSHQMINGNALTVSKQLAAAYGISVVLAGGSSAGPTIPQWALNYGDTAAAIVQRVARNAGLLAYEDHLGRLVLAGAGTSQASSGIAWGVNVEQWSVERSMDQRFSDYVVTSVTADTQGAVGGSDFTYLRKDPGVPRHRLTYLMTEYMAENPQDFTAKRADWEAARRAGRSNVVTAVVDSWRDDGDALWSPNTLIPVTLPGVKSGQSWIIAEVTYRRDNQHGTTAQITAMPPSAFTPEPITLVPVNTAALNPTNPGNGQ</sequence>
<evidence type="ECO:0000313" key="4">
    <source>
        <dbReference type="EMBL" id="WCT78674.1"/>
    </source>
</evidence>
<dbReference type="PIRSF" id="PIRSF004440">
    <property type="entry name" value="GpP"/>
    <property type="match status" value="1"/>
</dbReference>
<evidence type="ECO:0000313" key="5">
    <source>
        <dbReference type="Proteomes" id="UP001218231"/>
    </source>
</evidence>
<dbReference type="Pfam" id="PF21929">
    <property type="entry name" value="GpP_4th"/>
    <property type="match status" value="1"/>
</dbReference>